<dbReference type="InterPro" id="IPR045087">
    <property type="entry name" value="Cu-oxidase_fam"/>
</dbReference>
<evidence type="ECO:0000313" key="6">
    <source>
        <dbReference type="EMBL" id="KRM94607.1"/>
    </source>
</evidence>
<comment type="similarity">
    <text evidence="1">Belongs to the multicopper oxidase family.</text>
</comment>
<dbReference type="Proteomes" id="UP000051256">
    <property type="component" value="Unassembled WGS sequence"/>
</dbReference>
<dbReference type="Gene3D" id="2.60.40.420">
    <property type="entry name" value="Cupredoxins - blue copper proteins"/>
    <property type="match status" value="3"/>
</dbReference>
<evidence type="ECO:0000259" key="5">
    <source>
        <dbReference type="Pfam" id="PF07732"/>
    </source>
</evidence>
<dbReference type="GO" id="GO:0005507">
    <property type="term" value="F:copper ion binding"/>
    <property type="evidence" value="ECO:0007669"/>
    <property type="project" value="InterPro"/>
</dbReference>
<dbReference type="PANTHER" id="PTHR48267">
    <property type="entry name" value="CUPREDOXIN SUPERFAMILY PROTEIN"/>
    <property type="match status" value="1"/>
</dbReference>
<dbReference type="InterPro" id="IPR011707">
    <property type="entry name" value="Cu-oxidase-like_N"/>
</dbReference>
<name>A0A0R2CS47_9LACO</name>
<proteinExistence type="inferred from homology"/>
<dbReference type="InterPro" id="IPR011706">
    <property type="entry name" value="Cu-oxidase_C"/>
</dbReference>
<dbReference type="CDD" id="cd04232">
    <property type="entry name" value="CuRO_1_CueO_FtsP"/>
    <property type="match status" value="1"/>
</dbReference>
<evidence type="ECO:0000313" key="7">
    <source>
        <dbReference type="Proteomes" id="UP000051256"/>
    </source>
</evidence>
<dbReference type="CDD" id="cd13890">
    <property type="entry name" value="CuRO_3_CueO_FtsP"/>
    <property type="match status" value="1"/>
</dbReference>
<evidence type="ECO:0000256" key="2">
    <source>
        <dbReference type="ARBA" id="ARBA00022723"/>
    </source>
</evidence>
<keyword evidence="2" id="KW-0479">Metal-binding</keyword>
<dbReference type="EMBL" id="AYZR01000004">
    <property type="protein sequence ID" value="KRM94607.1"/>
    <property type="molecule type" value="Genomic_DNA"/>
</dbReference>
<dbReference type="AlphaFoldDB" id="A0A0R2CS47"/>
<accession>A0A0R2CS47</accession>
<feature type="domain" description="Plastocyanin-like" evidence="4">
    <location>
        <begin position="340"/>
        <end position="463"/>
    </location>
</feature>
<dbReference type="InterPro" id="IPR008972">
    <property type="entry name" value="Cupredoxin"/>
</dbReference>
<evidence type="ECO:0000259" key="4">
    <source>
        <dbReference type="Pfam" id="PF07731"/>
    </source>
</evidence>
<dbReference type="SUPFAM" id="SSF49503">
    <property type="entry name" value="Cupredoxins"/>
    <property type="match status" value="3"/>
</dbReference>
<reference evidence="6 7" key="1">
    <citation type="journal article" date="2015" name="Genome Announc.">
        <title>Expanding the biotechnology potential of lactobacilli through comparative genomics of 213 strains and associated genera.</title>
        <authorList>
            <person name="Sun Z."/>
            <person name="Harris H.M."/>
            <person name="McCann A."/>
            <person name="Guo C."/>
            <person name="Argimon S."/>
            <person name="Zhang W."/>
            <person name="Yang X."/>
            <person name="Jeffery I.B."/>
            <person name="Cooney J.C."/>
            <person name="Kagawa T.F."/>
            <person name="Liu W."/>
            <person name="Song Y."/>
            <person name="Salvetti E."/>
            <person name="Wrobel A."/>
            <person name="Rasinkangas P."/>
            <person name="Parkhill J."/>
            <person name="Rea M.C."/>
            <person name="O'Sullivan O."/>
            <person name="Ritari J."/>
            <person name="Douillard F.P."/>
            <person name="Paul Ross R."/>
            <person name="Yang R."/>
            <person name="Briner A.E."/>
            <person name="Felis G.E."/>
            <person name="de Vos W.M."/>
            <person name="Barrangou R."/>
            <person name="Klaenhammer T.R."/>
            <person name="Caufield P.W."/>
            <person name="Cui Y."/>
            <person name="Zhang H."/>
            <person name="O'Toole P.W."/>
        </authorList>
    </citation>
    <scope>NUCLEOTIDE SEQUENCE [LARGE SCALE GENOMIC DNA]</scope>
    <source>
        <strain evidence="6 7">DSM 24302</strain>
    </source>
</reference>
<dbReference type="STRING" id="1423802.FC56_GL001566"/>
<comment type="caution">
    <text evidence="6">The sequence shown here is derived from an EMBL/GenBank/DDBJ whole genome shotgun (WGS) entry which is preliminary data.</text>
</comment>
<keyword evidence="3" id="KW-0560">Oxidoreductase</keyword>
<gene>
    <name evidence="6" type="ORF">FC56_GL001566</name>
</gene>
<dbReference type="PATRIC" id="fig|1423802.4.peg.1587"/>
<dbReference type="GO" id="GO:0016491">
    <property type="term" value="F:oxidoreductase activity"/>
    <property type="evidence" value="ECO:0007669"/>
    <property type="project" value="UniProtKB-KW"/>
</dbReference>
<feature type="domain" description="Plastocyanin-like" evidence="5">
    <location>
        <begin position="59"/>
        <end position="172"/>
    </location>
</feature>
<dbReference type="PROSITE" id="PS00079">
    <property type="entry name" value="MULTICOPPER_OXIDASE1"/>
    <property type="match status" value="1"/>
</dbReference>
<dbReference type="CDD" id="cd13867">
    <property type="entry name" value="CuRO_2_CueO_FtsP"/>
    <property type="match status" value="1"/>
</dbReference>
<protein>
    <submittedName>
        <fullName evidence="6">Mco protein</fullName>
    </submittedName>
</protein>
<organism evidence="6 7">
    <name type="scientific">Lentilactobacillus senioris DSM 24302 = JCM 17472</name>
    <dbReference type="NCBI Taxonomy" id="1423802"/>
    <lineage>
        <taxon>Bacteria</taxon>
        <taxon>Bacillati</taxon>
        <taxon>Bacillota</taxon>
        <taxon>Bacilli</taxon>
        <taxon>Lactobacillales</taxon>
        <taxon>Lactobacillaceae</taxon>
        <taxon>Lentilactobacillus</taxon>
    </lineage>
</organism>
<dbReference type="Pfam" id="PF07732">
    <property type="entry name" value="Cu-oxidase_3"/>
    <property type="match status" value="1"/>
</dbReference>
<dbReference type="PANTHER" id="PTHR48267:SF1">
    <property type="entry name" value="BILIRUBIN OXIDASE"/>
    <property type="match status" value="1"/>
</dbReference>
<dbReference type="RefSeq" id="WP_056977895.1">
    <property type="nucleotide sequence ID" value="NZ_AYZR01000004.1"/>
</dbReference>
<dbReference type="InterPro" id="IPR002355">
    <property type="entry name" value="Cu_oxidase_Cu_BS"/>
</dbReference>
<dbReference type="Pfam" id="PF07731">
    <property type="entry name" value="Cu-oxidase_2"/>
    <property type="match status" value="1"/>
</dbReference>
<dbReference type="PROSITE" id="PS00080">
    <property type="entry name" value="MULTICOPPER_OXIDASE2"/>
    <property type="match status" value="1"/>
</dbReference>
<evidence type="ECO:0000256" key="1">
    <source>
        <dbReference type="ARBA" id="ARBA00010609"/>
    </source>
</evidence>
<dbReference type="InterPro" id="IPR033138">
    <property type="entry name" value="Cu_oxidase_CS"/>
</dbReference>
<evidence type="ECO:0000256" key="3">
    <source>
        <dbReference type="ARBA" id="ARBA00023002"/>
    </source>
</evidence>
<keyword evidence="7" id="KW-1185">Reference proteome</keyword>
<sequence>MNSPIHDYFFDKTAFDSRDGAYIHLQQPNTPEAPLNVPEMLTPDKVDGDDIYYTLTAQTGSTQLLTGAVTQTWGYNGSLLGPTVLFETGKTYHITLKNALNEVTTFHWHGLNIVGPYDDGGPHAPVYPGGERKITFTVDQPSATLWLHPHPCPETARQVWNGLAAMVLIKDDHERSLNLPADWGKNDIPVIMQDRTYYDNQLNYQKSYDVDGTLGEYPLINGTLNPYFEVTSPIVRLRFLDGSNRREWRLHFSDNHPFTQISSDGGLLPQPVEFDHLMLTTAERADVLVNFSDYQEGDVVTLQTDDLSFLTFKIGKFDPEDLNLPETLATIPDLTPDDPEPTFHTVMSGMDDEVRLDGKLFDMQRIDTRQELNKVALWEVTNTNDMDDGMIHPFHVHGCQFQVLKRDGHDVYANEHGWKDTIGVNPGETVLIKIQFTKPGVFMYHCHILEHEDTGMMAQIEIYDPKHPVKYHLLSMDEMMHDPTKK</sequence>